<evidence type="ECO:0000313" key="4">
    <source>
        <dbReference type="EMBL" id="OWZ00573.1"/>
    </source>
</evidence>
<dbReference type="Proteomes" id="UP000198211">
    <property type="component" value="Unassembled WGS sequence"/>
</dbReference>
<evidence type="ECO:0000313" key="5">
    <source>
        <dbReference type="Proteomes" id="UP000198211"/>
    </source>
</evidence>
<protein>
    <recommendedName>
        <fullName evidence="3">CCHC-type domain-containing protein</fullName>
    </recommendedName>
</protein>
<comment type="caution">
    <text evidence="4">The sequence shown here is derived from an EMBL/GenBank/DDBJ whole genome shotgun (WGS) entry which is preliminary data.</text>
</comment>
<sequence>MSGTAERYYKRQVVTWWNQMPTLQFAKEKMLEAFRRSITPAQAMDLLVEPKSSKRSWPEHYMYLLAVLDACGTLSDYMVVGSIVQYAVPSMKLVLMAKVDGTRMDHLQHAEEIAHFAQSWERNFKAKGLVKELVSAVSDGKQKETRRCHKCGVVGHLRAACPNREDGSAPDFTLAVNELDMDNGMAWILDSGSSRHLVNNELWLKDVEMHMDSCVQPNGDPLNITKKGALTPRVTACGREQTVKLEDVYYAENVVHNLISYGTLDKKGYALAERDGQRVLAGTQHVKNIETLNIEQNENVQRLYFQNNEGEGENRGDAAEIASGSKEKSKKKLKRKRGYTRERHVTRPVARQTKQKVAEVMQQAESGEDEVNNVTEADPRNYWETMCSRLKEKWLRAMSEELRALEDNGVWDV</sequence>
<keyword evidence="1" id="KW-0863">Zinc-finger</keyword>
<keyword evidence="5" id="KW-1185">Reference proteome</keyword>
<evidence type="ECO:0000256" key="1">
    <source>
        <dbReference type="PROSITE-ProRule" id="PRU00047"/>
    </source>
</evidence>
<dbReference type="InterPro" id="IPR036875">
    <property type="entry name" value="Znf_CCHC_sf"/>
</dbReference>
<keyword evidence="1" id="KW-0862">Zinc</keyword>
<feature type="region of interest" description="Disordered" evidence="2">
    <location>
        <begin position="308"/>
        <end position="348"/>
    </location>
</feature>
<keyword evidence="1" id="KW-0479">Metal-binding</keyword>
<dbReference type="OrthoDB" id="123609at2759"/>
<feature type="non-terminal residue" evidence="4">
    <location>
        <position position="413"/>
    </location>
</feature>
<reference evidence="5" key="1">
    <citation type="submission" date="2017-03" db="EMBL/GenBank/DDBJ databases">
        <title>Phytopthora megakarya and P. palmivora, two closely related causual agents of cacao black pod achieved similar genome size and gene model numbers by different mechanisms.</title>
        <authorList>
            <person name="Ali S."/>
            <person name="Shao J."/>
            <person name="Larry D.J."/>
            <person name="Kronmiller B."/>
            <person name="Shen D."/>
            <person name="Strem M.D."/>
            <person name="Melnick R.L."/>
            <person name="Guiltinan M.J."/>
            <person name="Tyler B.M."/>
            <person name="Meinhardt L.W."/>
            <person name="Bailey B.A."/>
        </authorList>
    </citation>
    <scope>NUCLEOTIDE SEQUENCE [LARGE SCALE GENOMIC DNA]</scope>
    <source>
        <strain evidence="5">zdho120</strain>
    </source>
</reference>
<accession>A0A225V5E9</accession>
<feature type="domain" description="CCHC-type" evidence="3">
    <location>
        <begin position="146"/>
        <end position="163"/>
    </location>
</feature>
<proteinExistence type="predicted"/>
<dbReference type="GO" id="GO:0008270">
    <property type="term" value="F:zinc ion binding"/>
    <property type="evidence" value="ECO:0007669"/>
    <property type="project" value="UniProtKB-KW"/>
</dbReference>
<dbReference type="InterPro" id="IPR054722">
    <property type="entry name" value="PolX-like_BBD"/>
</dbReference>
<dbReference type="EMBL" id="NBNE01007505">
    <property type="protein sequence ID" value="OWZ00573.1"/>
    <property type="molecule type" value="Genomic_DNA"/>
</dbReference>
<dbReference type="GO" id="GO:0003676">
    <property type="term" value="F:nucleic acid binding"/>
    <property type="evidence" value="ECO:0007669"/>
    <property type="project" value="InterPro"/>
</dbReference>
<feature type="compositionally biased region" description="Basic residues" evidence="2">
    <location>
        <begin position="328"/>
        <end position="338"/>
    </location>
</feature>
<organism evidence="4 5">
    <name type="scientific">Phytophthora megakarya</name>
    <dbReference type="NCBI Taxonomy" id="4795"/>
    <lineage>
        <taxon>Eukaryota</taxon>
        <taxon>Sar</taxon>
        <taxon>Stramenopiles</taxon>
        <taxon>Oomycota</taxon>
        <taxon>Peronosporomycetes</taxon>
        <taxon>Peronosporales</taxon>
        <taxon>Peronosporaceae</taxon>
        <taxon>Phytophthora</taxon>
    </lineage>
</organism>
<dbReference type="AlphaFoldDB" id="A0A225V5E9"/>
<name>A0A225V5E9_9STRA</name>
<evidence type="ECO:0000259" key="3">
    <source>
        <dbReference type="PROSITE" id="PS50158"/>
    </source>
</evidence>
<dbReference type="Pfam" id="PF22936">
    <property type="entry name" value="Pol_BBD"/>
    <property type="match status" value="1"/>
</dbReference>
<gene>
    <name evidence="4" type="ORF">PHMEG_00028205</name>
</gene>
<evidence type="ECO:0000256" key="2">
    <source>
        <dbReference type="SAM" id="MobiDB-lite"/>
    </source>
</evidence>
<dbReference type="PROSITE" id="PS50158">
    <property type="entry name" value="ZF_CCHC"/>
    <property type="match status" value="1"/>
</dbReference>
<dbReference type="InterPro" id="IPR001878">
    <property type="entry name" value="Znf_CCHC"/>
</dbReference>
<dbReference type="SUPFAM" id="SSF57756">
    <property type="entry name" value="Retrovirus zinc finger-like domains"/>
    <property type="match status" value="1"/>
</dbReference>